<dbReference type="AlphaFoldDB" id="A0A9N8E6S1"/>
<gene>
    <name evidence="3" type="ORF">SEMRO_735_G194810.1</name>
</gene>
<dbReference type="EMBL" id="CAICTM010000734">
    <property type="protein sequence ID" value="CAB9515736.1"/>
    <property type="molecule type" value="Genomic_DNA"/>
</dbReference>
<reference evidence="3" key="1">
    <citation type="submission" date="2020-06" db="EMBL/GenBank/DDBJ databases">
        <authorList>
            <consortium name="Plant Systems Biology data submission"/>
        </authorList>
    </citation>
    <scope>NUCLEOTIDE SEQUENCE</scope>
    <source>
        <strain evidence="3">D6</strain>
    </source>
</reference>
<feature type="region of interest" description="Disordered" evidence="1">
    <location>
        <begin position="1"/>
        <end position="37"/>
    </location>
</feature>
<feature type="domain" description="CRAL-TRIO" evidence="2">
    <location>
        <begin position="190"/>
        <end position="260"/>
    </location>
</feature>
<protein>
    <recommendedName>
        <fullName evidence="2">CRAL-TRIO domain-containing protein</fullName>
    </recommendedName>
</protein>
<dbReference type="InterPro" id="IPR001251">
    <property type="entry name" value="CRAL-TRIO_dom"/>
</dbReference>
<dbReference type="Pfam" id="PF00650">
    <property type="entry name" value="CRAL_TRIO"/>
    <property type="match status" value="1"/>
</dbReference>
<organism evidence="3 4">
    <name type="scientific">Seminavis robusta</name>
    <dbReference type="NCBI Taxonomy" id="568900"/>
    <lineage>
        <taxon>Eukaryota</taxon>
        <taxon>Sar</taxon>
        <taxon>Stramenopiles</taxon>
        <taxon>Ochrophyta</taxon>
        <taxon>Bacillariophyta</taxon>
        <taxon>Bacillariophyceae</taxon>
        <taxon>Bacillariophycidae</taxon>
        <taxon>Naviculales</taxon>
        <taxon>Naviculaceae</taxon>
        <taxon>Seminavis</taxon>
    </lineage>
</organism>
<dbReference type="SUPFAM" id="SSF52087">
    <property type="entry name" value="CRAL/TRIO domain"/>
    <property type="match status" value="1"/>
</dbReference>
<feature type="compositionally biased region" description="Acidic residues" evidence="1">
    <location>
        <begin position="22"/>
        <end position="37"/>
    </location>
</feature>
<sequence>MNDSVSIGSDEMLPVGAHVREEEEEDTSSMADCEDDDDDCLLIGGPSTMELSHEEIDRALAIKAAVEADPSLDNLSDYEYVQYALAHPASEERSVGTIVAEYVYAMQCFRREYRLTDSVEEGMHLFEQAAAQHPGFFLAVEYVSQSGNFIHIDDVAAFDPRKIVGWEERRKILGGMYYRYQGVCSTLQAIRSGVAIMVECMGANFSNFDAHVHEQFMVELFRCYPKRHKEVLFLNSPTVINVAHSLWKKYLSPNMKNAFRLGYQIEGMEGQRIDELFKTPSPEVAQQHMVQKMGRFLKLRYRNQKTFSLRAATPSNRINLMDTTPAASSFL</sequence>
<keyword evidence="4" id="KW-1185">Reference proteome</keyword>
<evidence type="ECO:0000313" key="3">
    <source>
        <dbReference type="EMBL" id="CAB9515736.1"/>
    </source>
</evidence>
<proteinExistence type="predicted"/>
<evidence type="ECO:0000259" key="2">
    <source>
        <dbReference type="Pfam" id="PF00650"/>
    </source>
</evidence>
<accession>A0A9N8E6S1</accession>
<evidence type="ECO:0000313" key="4">
    <source>
        <dbReference type="Proteomes" id="UP001153069"/>
    </source>
</evidence>
<dbReference type="Gene3D" id="3.40.525.10">
    <property type="entry name" value="CRAL-TRIO lipid binding domain"/>
    <property type="match status" value="1"/>
</dbReference>
<dbReference type="Proteomes" id="UP001153069">
    <property type="component" value="Unassembled WGS sequence"/>
</dbReference>
<name>A0A9N8E6S1_9STRA</name>
<evidence type="ECO:0000256" key="1">
    <source>
        <dbReference type="SAM" id="MobiDB-lite"/>
    </source>
</evidence>
<dbReference type="InterPro" id="IPR036865">
    <property type="entry name" value="CRAL-TRIO_dom_sf"/>
</dbReference>
<comment type="caution">
    <text evidence="3">The sequence shown here is derived from an EMBL/GenBank/DDBJ whole genome shotgun (WGS) entry which is preliminary data.</text>
</comment>